<dbReference type="EMBL" id="JAEAOA010001152">
    <property type="protein sequence ID" value="KAK3610907.1"/>
    <property type="molecule type" value="Genomic_DNA"/>
</dbReference>
<dbReference type="AlphaFoldDB" id="A0AAE0WES2"/>
<gene>
    <name evidence="1" type="ORF">CHS0354_018814</name>
</gene>
<evidence type="ECO:0000313" key="1">
    <source>
        <dbReference type="EMBL" id="KAK3610907.1"/>
    </source>
</evidence>
<organism evidence="1 2">
    <name type="scientific">Potamilus streckersoni</name>
    <dbReference type="NCBI Taxonomy" id="2493646"/>
    <lineage>
        <taxon>Eukaryota</taxon>
        <taxon>Metazoa</taxon>
        <taxon>Spiralia</taxon>
        <taxon>Lophotrochozoa</taxon>
        <taxon>Mollusca</taxon>
        <taxon>Bivalvia</taxon>
        <taxon>Autobranchia</taxon>
        <taxon>Heteroconchia</taxon>
        <taxon>Palaeoheterodonta</taxon>
        <taxon>Unionida</taxon>
        <taxon>Unionoidea</taxon>
        <taxon>Unionidae</taxon>
        <taxon>Ambleminae</taxon>
        <taxon>Lampsilini</taxon>
        <taxon>Potamilus</taxon>
    </lineage>
</organism>
<reference evidence="1" key="2">
    <citation type="journal article" date="2021" name="Genome Biol. Evol.">
        <title>Developing a high-quality reference genome for a parasitic bivalve with doubly uniparental inheritance (Bivalvia: Unionida).</title>
        <authorList>
            <person name="Smith C.H."/>
        </authorList>
    </citation>
    <scope>NUCLEOTIDE SEQUENCE</scope>
    <source>
        <strain evidence="1">CHS0354</strain>
        <tissue evidence="1">Mantle</tissue>
    </source>
</reference>
<accession>A0AAE0WES2</accession>
<evidence type="ECO:0000313" key="2">
    <source>
        <dbReference type="Proteomes" id="UP001195483"/>
    </source>
</evidence>
<sequence>MNNMDEFKASISSQTNEEIQSIYIARWSKGVENGRKVSKVYENSYYGDNAA</sequence>
<reference evidence="1" key="1">
    <citation type="journal article" date="2021" name="Genome Biol. Evol.">
        <title>A High-Quality Reference Genome for a Parasitic Bivalve with Doubly Uniparental Inheritance (Bivalvia: Unionida).</title>
        <authorList>
            <person name="Smith C.H."/>
        </authorList>
    </citation>
    <scope>NUCLEOTIDE SEQUENCE</scope>
    <source>
        <strain evidence="1">CHS0354</strain>
    </source>
</reference>
<proteinExistence type="predicted"/>
<name>A0AAE0WES2_9BIVA</name>
<keyword evidence="2" id="KW-1185">Reference proteome</keyword>
<comment type="caution">
    <text evidence="1">The sequence shown here is derived from an EMBL/GenBank/DDBJ whole genome shotgun (WGS) entry which is preliminary data.</text>
</comment>
<protein>
    <submittedName>
        <fullName evidence="1">Uncharacterized protein</fullName>
    </submittedName>
</protein>
<dbReference type="Proteomes" id="UP001195483">
    <property type="component" value="Unassembled WGS sequence"/>
</dbReference>
<reference evidence="1" key="3">
    <citation type="submission" date="2023-05" db="EMBL/GenBank/DDBJ databases">
        <authorList>
            <person name="Smith C.H."/>
        </authorList>
    </citation>
    <scope>NUCLEOTIDE SEQUENCE</scope>
    <source>
        <strain evidence="1">CHS0354</strain>
        <tissue evidence="1">Mantle</tissue>
    </source>
</reference>